<feature type="transmembrane region" description="Helical" evidence="6">
    <location>
        <begin position="138"/>
        <end position="158"/>
    </location>
</feature>
<feature type="transmembrane region" description="Helical" evidence="6">
    <location>
        <begin position="220"/>
        <end position="240"/>
    </location>
</feature>
<keyword evidence="3 6" id="KW-1133">Transmembrane helix</keyword>
<dbReference type="AlphaFoldDB" id="A0A6A6DEC7"/>
<evidence type="ECO:0000256" key="6">
    <source>
        <dbReference type="SAM" id="Phobius"/>
    </source>
</evidence>
<dbReference type="Proteomes" id="UP000800200">
    <property type="component" value="Unassembled WGS sequence"/>
</dbReference>
<accession>A0A6A6DEC7</accession>
<feature type="transmembrane region" description="Helical" evidence="6">
    <location>
        <begin position="58"/>
        <end position="79"/>
    </location>
</feature>
<dbReference type="InterPro" id="IPR049326">
    <property type="entry name" value="Rhodopsin_dom_fungi"/>
</dbReference>
<dbReference type="OrthoDB" id="444631at2759"/>
<evidence type="ECO:0000256" key="1">
    <source>
        <dbReference type="ARBA" id="ARBA00004141"/>
    </source>
</evidence>
<name>A0A6A6DEC7_9PEZI</name>
<keyword evidence="2 6" id="KW-0812">Transmembrane</keyword>
<evidence type="ECO:0000256" key="5">
    <source>
        <dbReference type="ARBA" id="ARBA00038359"/>
    </source>
</evidence>
<keyword evidence="9" id="KW-1185">Reference proteome</keyword>
<dbReference type="PANTHER" id="PTHR33048:SF47">
    <property type="entry name" value="INTEGRAL MEMBRANE PROTEIN-RELATED"/>
    <property type="match status" value="1"/>
</dbReference>
<reference evidence="8" key="1">
    <citation type="journal article" date="2020" name="Stud. Mycol.">
        <title>101 Dothideomycetes genomes: a test case for predicting lifestyles and emergence of pathogens.</title>
        <authorList>
            <person name="Haridas S."/>
            <person name="Albert R."/>
            <person name="Binder M."/>
            <person name="Bloem J."/>
            <person name="Labutti K."/>
            <person name="Salamov A."/>
            <person name="Andreopoulos B."/>
            <person name="Baker S."/>
            <person name="Barry K."/>
            <person name="Bills G."/>
            <person name="Bluhm B."/>
            <person name="Cannon C."/>
            <person name="Castanera R."/>
            <person name="Culley D."/>
            <person name="Daum C."/>
            <person name="Ezra D."/>
            <person name="Gonzalez J."/>
            <person name="Henrissat B."/>
            <person name="Kuo A."/>
            <person name="Liang C."/>
            <person name="Lipzen A."/>
            <person name="Lutzoni F."/>
            <person name="Magnuson J."/>
            <person name="Mondo S."/>
            <person name="Nolan M."/>
            <person name="Ohm R."/>
            <person name="Pangilinan J."/>
            <person name="Park H.-J."/>
            <person name="Ramirez L."/>
            <person name="Alfaro M."/>
            <person name="Sun H."/>
            <person name="Tritt A."/>
            <person name="Yoshinaga Y."/>
            <person name="Zwiers L.-H."/>
            <person name="Turgeon B."/>
            <person name="Goodwin S."/>
            <person name="Spatafora J."/>
            <person name="Crous P."/>
            <person name="Grigoriev I."/>
        </authorList>
    </citation>
    <scope>NUCLEOTIDE SEQUENCE</scope>
    <source>
        <strain evidence="8">CBS 207.26</strain>
    </source>
</reference>
<comment type="subcellular location">
    <subcellularLocation>
        <location evidence="1">Membrane</location>
        <topology evidence="1">Multi-pass membrane protein</topology>
    </subcellularLocation>
</comment>
<feature type="transmembrane region" description="Helical" evidence="6">
    <location>
        <begin position="179"/>
        <end position="200"/>
    </location>
</feature>
<protein>
    <recommendedName>
        <fullName evidence="7">Rhodopsin domain-containing protein</fullName>
    </recommendedName>
</protein>
<dbReference type="PANTHER" id="PTHR33048">
    <property type="entry name" value="PTH11-LIKE INTEGRAL MEMBRANE PROTEIN (AFU_ORTHOLOGUE AFUA_5G11245)"/>
    <property type="match status" value="1"/>
</dbReference>
<dbReference type="Pfam" id="PF20684">
    <property type="entry name" value="Fung_rhodopsin"/>
    <property type="match status" value="1"/>
</dbReference>
<dbReference type="InterPro" id="IPR052337">
    <property type="entry name" value="SAT4-like"/>
</dbReference>
<dbReference type="GO" id="GO:0016020">
    <property type="term" value="C:membrane"/>
    <property type="evidence" value="ECO:0007669"/>
    <property type="project" value="UniProtKB-SubCell"/>
</dbReference>
<evidence type="ECO:0000313" key="9">
    <source>
        <dbReference type="Proteomes" id="UP000800200"/>
    </source>
</evidence>
<evidence type="ECO:0000313" key="8">
    <source>
        <dbReference type="EMBL" id="KAF2176569.1"/>
    </source>
</evidence>
<feature type="transmembrane region" description="Helical" evidence="6">
    <location>
        <begin position="23"/>
        <end position="46"/>
    </location>
</feature>
<comment type="similarity">
    <text evidence="5">Belongs to the SAT4 family.</text>
</comment>
<evidence type="ECO:0000256" key="2">
    <source>
        <dbReference type="ARBA" id="ARBA00022692"/>
    </source>
</evidence>
<evidence type="ECO:0000256" key="4">
    <source>
        <dbReference type="ARBA" id="ARBA00023136"/>
    </source>
</evidence>
<evidence type="ECO:0000256" key="3">
    <source>
        <dbReference type="ARBA" id="ARBA00022989"/>
    </source>
</evidence>
<dbReference type="EMBL" id="ML994705">
    <property type="protein sequence ID" value="KAF2176569.1"/>
    <property type="molecule type" value="Genomic_DNA"/>
</dbReference>
<feature type="domain" description="Rhodopsin" evidence="7">
    <location>
        <begin position="42"/>
        <end position="239"/>
    </location>
</feature>
<organism evidence="8 9">
    <name type="scientific">Zopfia rhizophila CBS 207.26</name>
    <dbReference type="NCBI Taxonomy" id="1314779"/>
    <lineage>
        <taxon>Eukaryota</taxon>
        <taxon>Fungi</taxon>
        <taxon>Dikarya</taxon>
        <taxon>Ascomycota</taxon>
        <taxon>Pezizomycotina</taxon>
        <taxon>Dothideomycetes</taxon>
        <taxon>Dothideomycetes incertae sedis</taxon>
        <taxon>Zopfiaceae</taxon>
        <taxon>Zopfia</taxon>
    </lineage>
</organism>
<evidence type="ECO:0000259" key="7">
    <source>
        <dbReference type="Pfam" id="PF20684"/>
    </source>
</evidence>
<sequence length="261" mass="29513">MPTPPSHEDIAYMLAHEDDDRRLWFIGVNAACLGVAYVAIGLRFLCRYRVGTKAGWDDWLIMIAGFLVTGHVACLFQTVKFGMGRHAVPHVTDIKGFALTALIAQTFYNLAIPAVKLSILSLYSRIFHRTTGWFTPTLYVTALFVFLYTIPQCFAYIFQCVPIESLWRDLGPGMKVYCINFKAVIIVFGIINIVTDWWILALPIPVVLGLRMEKRTKWSLCALFLLGGFVCVISIIRLLLRSRWRRSIQAGTTHPSPQSPL</sequence>
<proteinExistence type="inferred from homology"/>
<keyword evidence="4 6" id="KW-0472">Membrane</keyword>
<gene>
    <name evidence="8" type="ORF">K469DRAFT_399965</name>
</gene>